<sequence length="360" mass="39270">MSSTNGIASPHTTTSPTRRHQIKRSLSELTSPGKSSRARKDRLGNGIHDEGSGGAGSSSTRLPRHASLAPGGDARMSLDMPRSSNFSPAMSPDQSRRGSAFNPQVAPPLAQENKAKEGEQKASSTGSSNAELRQNQARIAGNTETLTQSLVKLNNFSANASRQLDDAYYAVLEKMSALHSTITSLKGLAESSHGIHDTFEKDSRGLENQIATQLGAMGHFQNHQTKVASLQKRIDKGRTKVRSLSERVEAVRQRIEKWERADRQWQESTRRRLKIIWSVMSVAVLVLIVLLWTVSSSAHGPRAAGDGPTDELGRAIAILEPFNASDSRQPPGPEGKEAQTRILWKTPARGTDRLRAFDEL</sequence>
<keyword evidence="3" id="KW-0812">Transmembrane</keyword>
<comment type="caution">
    <text evidence="4">The sequence shown here is derived from an EMBL/GenBank/DDBJ whole genome shotgun (WGS) entry which is preliminary data.</text>
</comment>
<proteinExistence type="predicted"/>
<feature type="transmembrane region" description="Helical" evidence="3">
    <location>
        <begin position="275"/>
        <end position="294"/>
    </location>
</feature>
<dbReference type="OMA" id="RYNEDRA"/>
<reference evidence="4 5" key="1">
    <citation type="submission" date="2016-03" db="EMBL/GenBank/DDBJ databases">
        <title>Fine-scale spatial genetic structure of a fungal parasite of coffee scale insects.</title>
        <authorList>
            <person name="Jackson D."/>
            <person name="Zemenick K.A."/>
            <person name="Malloure B."/>
            <person name="Quandt C.A."/>
            <person name="James T.Y."/>
        </authorList>
    </citation>
    <scope>NUCLEOTIDE SEQUENCE [LARGE SCALE GENOMIC DNA]</scope>
    <source>
        <strain evidence="4 5">UM487</strain>
    </source>
</reference>
<protein>
    <submittedName>
        <fullName evidence="4">Uncharacterized protein</fullName>
    </submittedName>
</protein>
<name>A0A179IJ14_CORDF</name>
<dbReference type="Proteomes" id="UP000243081">
    <property type="component" value="Unassembled WGS sequence"/>
</dbReference>
<dbReference type="AlphaFoldDB" id="A0A179IJ14"/>
<gene>
    <name evidence="4" type="ORF">LLEC1_02281</name>
</gene>
<feature type="compositionally biased region" description="Basic and acidic residues" evidence="2">
    <location>
        <begin position="41"/>
        <end position="51"/>
    </location>
</feature>
<evidence type="ECO:0000313" key="5">
    <source>
        <dbReference type="Proteomes" id="UP000243081"/>
    </source>
</evidence>
<evidence type="ECO:0000256" key="2">
    <source>
        <dbReference type="SAM" id="MobiDB-lite"/>
    </source>
</evidence>
<keyword evidence="3" id="KW-1133">Transmembrane helix</keyword>
<evidence type="ECO:0000256" key="1">
    <source>
        <dbReference type="SAM" id="Coils"/>
    </source>
</evidence>
<dbReference type="EMBL" id="LUKN01001125">
    <property type="protein sequence ID" value="OAR01484.1"/>
    <property type="molecule type" value="Genomic_DNA"/>
</dbReference>
<feature type="region of interest" description="Disordered" evidence="2">
    <location>
        <begin position="321"/>
        <end position="343"/>
    </location>
</feature>
<feature type="region of interest" description="Disordered" evidence="2">
    <location>
        <begin position="1"/>
        <end position="131"/>
    </location>
</feature>
<feature type="coiled-coil region" evidence="1">
    <location>
        <begin position="227"/>
        <end position="261"/>
    </location>
</feature>
<dbReference type="OrthoDB" id="5419542at2759"/>
<feature type="compositionally biased region" description="Polar residues" evidence="2">
    <location>
        <begin position="1"/>
        <end position="16"/>
    </location>
</feature>
<keyword evidence="1" id="KW-0175">Coiled coil</keyword>
<accession>A0A179IJ14</accession>
<keyword evidence="5" id="KW-1185">Reference proteome</keyword>
<feature type="compositionally biased region" description="Polar residues" evidence="2">
    <location>
        <begin position="121"/>
        <end position="131"/>
    </location>
</feature>
<keyword evidence="3" id="KW-0472">Membrane</keyword>
<evidence type="ECO:0000313" key="4">
    <source>
        <dbReference type="EMBL" id="OAR01484.1"/>
    </source>
</evidence>
<evidence type="ECO:0000256" key="3">
    <source>
        <dbReference type="SAM" id="Phobius"/>
    </source>
</evidence>
<organism evidence="4 5">
    <name type="scientific">Cordyceps confragosa</name>
    <name type="common">Lecanicillium lecanii</name>
    <dbReference type="NCBI Taxonomy" id="2714763"/>
    <lineage>
        <taxon>Eukaryota</taxon>
        <taxon>Fungi</taxon>
        <taxon>Dikarya</taxon>
        <taxon>Ascomycota</taxon>
        <taxon>Pezizomycotina</taxon>
        <taxon>Sordariomycetes</taxon>
        <taxon>Hypocreomycetidae</taxon>
        <taxon>Hypocreales</taxon>
        <taxon>Cordycipitaceae</taxon>
        <taxon>Akanthomyces</taxon>
    </lineage>
</organism>